<gene>
    <name evidence="2" type="ORF">DACRYDRAFT_109023</name>
</gene>
<dbReference type="Proteomes" id="UP000030653">
    <property type="component" value="Unassembled WGS sequence"/>
</dbReference>
<protein>
    <submittedName>
        <fullName evidence="2">Uncharacterized protein</fullName>
    </submittedName>
</protein>
<dbReference type="GeneID" id="63683852"/>
<feature type="compositionally biased region" description="Low complexity" evidence="1">
    <location>
        <begin position="97"/>
        <end position="113"/>
    </location>
</feature>
<evidence type="ECO:0000313" key="2">
    <source>
        <dbReference type="EMBL" id="EJU00284.1"/>
    </source>
</evidence>
<keyword evidence="3" id="KW-1185">Reference proteome</keyword>
<evidence type="ECO:0000256" key="1">
    <source>
        <dbReference type="SAM" id="MobiDB-lite"/>
    </source>
</evidence>
<name>M5FVG6_DACPD</name>
<dbReference type="RefSeq" id="XP_040627181.1">
    <property type="nucleotide sequence ID" value="XM_040768790.1"/>
</dbReference>
<dbReference type="AlphaFoldDB" id="M5FVG6"/>
<sequence length="113" mass="12707">MAILDAFCREVHNQWTYIERRDLGHVGWTPEISVDVFQYKGNIVSLVSSSDCITPAEAKCAPQRLVDTFYTKRGRTDGFQAPYQAPDPDKRHRRSSLLKATLARSSSTASTTD</sequence>
<accession>M5FVG6</accession>
<dbReference type="EMBL" id="JH795867">
    <property type="protein sequence ID" value="EJU00284.1"/>
    <property type="molecule type" value="Genomic_DNA"/>
</dbReference>
<proteinExistence type="predicted"/>
<reference evidence="2 3" key="1">
    <citation type="journal article" date="2012" name="Science">
        <title>The Paleozoic origin of enzymatic lignin decomposition reconstructed from 31 fungal genomes.</title>
        <authorList>
            <person name="Floudas D."/>
            <person name="Binder M."/>
            <person name="Riley R."/>
            <person name="Barry K."/>
            <person name="Blanchette R.A."/>
            <person name="Henrissat B."/>
            <person name="Martinez A.T."/>
            <person name="Otillar R."/>
            <person name="Spatafora J.W."/>
            <person name="Yadav J.S."/>
            <person name="Aerts A."/>
            <person name="Benoit I."/>
            <person name="Boyd A."/>
            <person name="Carlson A."/>
            <person name="Copeland A."/>
            <person name="Coutinho P.M."/>
            <person name="de Vries R.P."/>
            <person name="Ferreira P."/>
            <person name="Findley K."/>
            <person name="Foster B."/>
            <person name="Gaskell J."/>
            <person name="Glotzer D."/>
            <person name="Gorecki P."/>
            <person name="Heitman J."/>
            <person name="Hesse C."/>
            <person name="Hori C."/>
            <person name="Igarashi K."/>
            <person name="Jurgens J.A."/>
            <person name="Kallen N."/>
            <person name="Kersten P."/>
            <person name="Kohler A."/>
            <person name="Kuees U."/>
            <person name="Kumar T.K.A."/>
            <person name="Kuo A."/>
            <person name="LaButti K."/>
            <person name="Larrondo L.F."/>
            <person name="Lindquist E."/>
            <person name="Ling A."/>
            <person name="Lombard V."/>
            <person name="Lucas S."/>
            <person name="Lundell T."/>
            <person name="Martin R."/>
            <person name="McLaughlin D.J."/>
            <person name="Morgenstern I."/>
            <person name="Morin E."/>
            <person name="Murat C."/>
            <person name="Nagy L.G."/>
            <person name="Nolan M."/>
            <person name="Ohm R.A."/>
            <person name="Patyshakuliyeva A."/>
            <person name="Rokas A."/>
            <person name="Ruiz-Duenas F.J."/>
            <person name="Sabat G."/>
            <person name="Salamov A."/>
            <person name="Samejima M."/>
            <person name="Schmutz J."/>
            <person name="Slot J.C."/>
            <person name="St John F."/>
            <person name="Stenlid J."/>
            <person name="Sun H."/>
            <person name="Sun S."/>
            <person name="Syed K."/>
            <person name="Tsang A."/>
            <person name="Wiebenga A."/>
            <person name="Young D."/>
            <person name="Pisabarro A."/>
            <person name="Eastwood D.C."/>
            <person name="Martin F."/>
            <person name="Cullen D."/>
            <person name="Grigoriev I.V."/>
            <person name="Hibbett D.S."/>
        </authorList>
    </citation>
    <scope>NUCLEOTIDE SEQUENCE [LARGE SCALE GENOMIC DNA]</scope>
    <source>
        <strain evidence="2 3">DJM-731 SS1</strain>
    </source>
</reference>
<evidence type="ECO:0000313" key="3">
    <source>
        <dbReference type="Proteomes" id="UP000030653"/>
    </source>
</evidence>
<feature type="region of interest" description="Disordered" evidence="1">
    <location>
        <begin position="76"/>
        <end position="113"/>
    </location>
</feature>
<dbReference type="HOGENOM" id="CLU_2133429_0_0_1"/>
<organism evidence="2 3">
    <name type="scientific">Dacryopinax primogenitus (strain DJM 731)</name>
    <name type="common">Brown rot fungus</name>
    <dbReference type="NCBI Taxonomy" id="1858805"/>
    <lineage>
        <taxon>Eukaryota</taxon>
        <taxon>Fungi</taxon>
        <taxon>Dikarya</taxon>
        <taxon>Basidiomycota</taxon>
        <taxon>Agaricomycotina</taxon>
        <taxon>Dacrymycetes</taxon>
        <taxon>Dacrymycetales</taxon>
        <taxon>Dacrymycetaceae</taxon>
        <taxon>Dacryopinax</taxon>
    </lineage>
</organism>